<reference evidence="3" key="1">
    <citation type="journal article" date="1997" name="Nucleic Acids Res.">
        <title>tRNAscan-SE: a program for improved detection of transfer RNA genes in genomic sequence.</title>
        <authorList>
            <person name="Lowe T.M."/>
            <person name="Eddy S.R."/>
        </authorList>
    </citation>
    <scope>NUCLEOTIDE SEQUENCE [LARGE SCALE GENOMIC DNA]</scope>
    <source>
        <strain evidence="3">r\DH55</strain>
    </source>
</reference>
<dbReference type="Pfam" id="PF00026">
    <property type="entry name" value="Asp"/>
    <property type="match status" value="1"/>
</dbReference>
<comment type="similarity">
    <text evidence="1">Belongs to the peptidase A1 family.</text>
</comment>
<evidence type="ECO:0000256" key="1">
    <source>
        <dbReference type="ARBA" id="ARBA00007447"/>
    </source>
</evidence>
<dbReference type="SUPFAM" id="SSF50630">
    <property type="entry name" value="Acid proteases"/>
    <property type="match status" value="1"/>
</dbReference>
<name>A0ABM0V5W4_CAMSA</name>
<dbReference type="PROSITE" id="PS51767">
    <property type="entry name" value="PEPTIDASE_A1"/>
    <property type="match status" value="1"/>
</dbReference>
<reference evidence="3" key="2">
    <citation type="journal article" date="2014" name="Nat. Commun.">
        <title>The emerging biofuel crop Camelina sativa retains a highly undifferentiated hexaploid genome structure.</title>
        <authorList>
            <person name="Kagale S."/>
            <person name="Koh C."/>
            <person name="Nixon J."/>
            <person name="Bollina V."/>
            <person name="Clarke W.E."/>
            <person name="Tuteja R."/>
            <person name="Spillane C."/>
            <person name="Robinson S.J."/>
            <person name="Links M.G."/>
            <person name="Clarke C."/>
            <person name="Higgins E.E."/>
            <person name="Huebert T."/>
            <person name="Sharpe A.G."/>
            <person name="Parkin I.A."/>
        </authorList>
    </citation>
    <scope>NUCLEOTIDE SEQUENCE [LARGE SCALE GENOMIC DNA]</scope>
    <source>
        <strain evidence="3">r\DH55</strain>
    </source>
</reference>
<dbReference type="GeneID" id="104733402"/>
<dbReference type="RefSeq" id="XP_010451280.1">
    <property type="nucleotide sequence ID" value="XM_010452978.1"/>
</dbReference>
<dbReference type="PRINTS" id="PR00792">
    <property type="entry name" value="PEPSIN"/>
</dbReference>
<protein>
    <submittedName>
        <fullName evidence="4 5">Cyprosin-like</fullName>
    </submittedName>
</protein>
<dbReference type="GeneID" id="104733403"/>
<evidence type="ECO:0000313" key="3">
    <source>
        <dbReference type="Proteomes" id="UP000694864"/>
    </source>
</evidence>
<dbReference type="Proteomes" id="UP000694864">
    <property type="component" value="Chromosome 12"/>
</dbReference>
<dbReference type="PANTHER" id="PTHR47966">
    <property type="entry name" value="BETA-SITE APP-CLEAVING ENZYME, ISOFORM A-RELATED"/>
    <property type="match status" value="1"/>
</dbReference>
<dbReference type="InterPro" id="IPR001461">
    <property type="entry name" value="Aspartic_peptidase_A1"/>
</dbReference>
<proteinExistence type="inferred from homology"/>
<organism evidence="3 4">
    <name type="scientific">Camelina sativa</name>
    <name type="common">False flax</name>
    <name type="synonym">Myagrum sativum</name>
    <dbReference type="NCBI Taxonomy" id="90675"/>
    <lineage>
        <taxon>Eukaryota</taxon>
        <taxon>Viridiplantae</taxon>
        <taxon>Streptophyta</taxon>
        <taxon>Embryophyta</taxon>
        <taxon>Tracheophyta</taxon>
        <taxon>Spermatophyta</taxon>
        <taxon>Magnoliopsida</taxon>
        <taxon>eudicotyledons</taxon>
        <taxon>Gunneridae</taxon>
        <taxon>Pentapetalae</taxon>
        <taxon>rosids</taxon>
        <taxon>malvids</taxon>
        <taxon>Brassicales</taxon>
        <taxon>Brassicaceae</taxon>
        <taxon>Camelineae</taxon>
        <taxon>Camelina</taxon>
    </lineage>
</organism>
<dbReference type="RefSeq" id="XP_010451281.1">
    <property type="nucleotide sequence ID" value="XM_010452979.1"/>
</dbReference>
<dbReference type="Gene3D" id="2.40.70.10">
    <property type="entry name" value="Acid Proteases"/>
    <property type="match status" value="1"/>
</dbReference>
<reference evidence="4 5" key="3">
    <citation type="submission" date="2025-05" db="UniProtKB">
        <authorList>
            <consortium name="RefSeq"/>
        </authorList>
    </citation>
    <scope>IDENTIFICATION</scope>
    <source>
        <tissue evidence="4 5">Leaf</tissue>
    </source>
</reference>
<accession>A0ABM0V5W4</accession>
<dbReference type="PANTHER" id="PTHR47966:SF39">
    <property type="entry name" value="EUKARYOTIC ASPARTYL PROTEASE FAMILY PROTEIN"/>
    <property type="match status" value="1"/>
</dbReference>
<dbReference type="InterPro" id="IPR021109">
    <property type="entry name" value="Peptidase_aspartic_dom_sf"/>
</dbReference>
<dbReference type="InterPro" id="IPR034164">
    <property type="entry name" value="Pepsin-like_dom"/>
</dbReference>
<dbReference type="CDD" id="cd05471">
    <property type="entry name" value="pepsin_like"/>
    <property type="match status" value="1"/>
</dbReference>
<evidence type="ECO:0000313" key="5">
    <source>
        <dbReference type="RefSeq" id="XP_010451281.1"/>
    </source>
</evidence>
<feature type="domain" description="Peptidase A1" evidence="2">
    <location>
        <begin position="6"/>
        <end position="165"/>
    </location>
</feature>
<gene>
    <name evidence="4" type="primary">LOC104733402</name>
    <name evidence="5" type="synonym">LOC104733403</name>
</gene>
<evidence type="ECO:0000259" key="2">
    <source>
        <dbReference type="PROSITE" id="PS51767"/>
    </source>
</evidence>
<keyword evidence="3" id="KW-1185">Reference proteome</keyword>
<evidence type="ECO:0000313" key="4">
    <source>
        <dbReference type="RefSeq" id="XP_010451280.1"/>
    </source>
</evidence>
<sequence length="165" mass="17950">MGSNIYFGEIKVGTPGQRFKVVFDTGSINLWVPSGDWKAIRHNNYNSSKSSSYKPNGKNVAIEYGTGSLKGVLSSETVNVGGITITNQYFTEALATKEAEDPLLKAPFDGILGLGNPQDSATRTLSVWESMIRQGKVKKKIFSIWLGRPSLFRAGRGEITFGGIN</sequence>
<dbReference type="InterPro" id="IPR033121">
    <property type="entry name" value="PEPTIDASE_A1"/>
</dbReference>